<comment type="subcellular location">
    <subcellularLocation>
        <location evidence="1">Cytoplasm</location>
    </subcellularLocation>
</comment>
<dbReference type="PRINTS" id="PR00315">
    <property type="entry name" value="ELONGATNFCT"/>
</dbReference>
<proteinExistence type="predicted"/>
<dbReference type="InterPro" id="IPR009001">
    <property type="entry name" value="Transl_elong_EF1A/Init_IF2_C"/>
</dbReference>
<dbReference type="SUPFAM" id="SSF46785">
    <property type="entry name" value="Winged helix' DNA-binding domain"/>
    <property type="match status" value="3"/>
</dbReference>
<dbReference type="Gene3D" id="1.10.10.2770">
    <property type="match status" value="1"/>
</dbReference>
<dbReference type="CDD" id="cd03696">
    <property type="entry name" value="SelB_II"/>
    <property type="match status" value="1"/>
</dbReference>
<comment type="function">
    <text evidence="7">Translation factor necessary for the incorporation of selenocysteine into proteins. It probably replaces EF-Tu for the insertion of selenocysteine directed by the UGA codon. SelB binds GTP and GDP.</text>
</comment>
<dbReference type="PROSITE" id="PS51722">
    <property type="entry name" value="G_TR_2"/>
    <property type="match status" value="1"/>
</dbReference>
<dbReference type="Gene3D" id="3.40.50.300">
    <property type="entry name" value="P-loop containing nucleotide triphosphate hydrolases"/>
    <property type="match status" value="1"/>
</dbReference>
<dbReference type="InterPro" id="IPR015191">
    <property type="entry name" value="SelB_WHD4"/>
</dbReference>
<keyword evidence="10" id="KW-0251">Elongation factor</keyword>
<evidence type="ECO:0000256" key="6">
    <source>
        <dbReference type="ARBA" id="ARBA00023134"/>
    </source>
</evidence>
<evidence type="ECO:0000256" key="8">
    <source>
        <dbReference type="ARBA" id="ARBA00031615"/>
    </source>
</evidence>
<dbReference type="Pfam" id="PF09107">
    <property type="entry name" value="WHD_3rd_SelB"/>
    <property type="match status" value="1"/>
</dbReference>
<dbReference type="GO" id="GO:0003746">
    <property type="term" value="F:translation elongation factor activity"/>
    <property type="evidence" value="ECO:0007669"/>
    <property type="project" value="UniProtKB-KW"/>
</dbReference>
<gene>
    <name evidence="10" type="ORF">J2Z37_003034</name>
</gene>
<dbReference type="CDD" id="cd15491">
    <property type="entry name" value="selB_III"/>
    <property type="match status" value="1"/>
</dbReference>
<dbReference type="Pfam" id="PF00009">
    <property type="entry name" value="GTP_EFTU"/>
    <property type="match status" value="1"/>
</dbReference>
<dbReference type="Pfam" id="PF25461">
    <property type="entry name" value="Beta-barrel_SelB"/>
    <property type="match status" value="1"/>
</dbReference>
<dbReference type="InterPro" id="IPR027417">
    <property type="entry name" value="P-loop_NTPase"/>
</dbReference>
<dbReference type="SUPFAM" id="SSF50447">
    <property type="entry name" value="Translation proteins"/>
    <property type="match status" value="1"/>
</dbReference>
<dbReference type="InterPro" id="IPR000795">
    <property type="entry name" value="T_Tr_GTP-bd_dom"/>
</dbReference>
<protein>
    <recommendedName>
        <fullName evidence="2">Selenocysteine-specific elongation factor</fullName>
    </recommendedName>
    <alternativeName>
        <fullName evidence="8">SelB translation factor</fullName>
    </alternativeName>
</protein>
<dbReference type="Pfam" id="PF03144">
    <property type="entry name" value="GTP_EFTU_D2"/>
    <property type="match status" value="1"/>
</dbReference>
<evidence type="ECO:0000256" key="7">
    <source>
        <dbReference type="ARBA" id="ARBA00025526"/>
    </source>
</evidence>
<dbReference type="Gene3D" id="1.10.10.10">
    <property type="entry name" value="Winged helix-like DNA-binding domain superfamily/Winged helix DNA-binding domain"/>
    <property type="match status" value="1"/>
</dbReference>
<feature type="domain" description="Tr-type G" evidence="9">
    <location>
        <begin position="3"/>
        <end position="175"/>
    </location>
</feature>
<dbReference type="Pfam" id="PF09106">
    <property type="entry name" value="WHD_2nd_SelB"/>
    <property type="match status" value="1"/>
</dbReference>
<dbReference type="InterPro" id="IPR009000">
    <property type="entry name" value="Transl_B-barrel_sf"/>
</dbReference>
<dbReference type="PANTHER" id="PTHR43721">
    <property type="entry name" value="ELONGATION FACTOR TU-RELATED"/>
    <property type="match status" value="1"/>
</dbReference>
<dbReference type="NCBIfam" id="TIGR00231">
    <property type="entry name" value="small_GTP"/>
    <property type="match status" value="1"/>
</dbReference>
<dbReference type="SUPFAM" id="SSF52540">
    <property type="entry name" value="P-loop containing nucleoside triphosphate hydrolases"/>
    <property type="match status" value="1"/>
</dbReference>
<evidence type="ECO:0000256" key="2">
    <source>
        <dbReference type="ARBA" id="ARBA00015953"/>
    </source>
</evidence>
<dbReference type="RefSeq" id="WP_209811054.1">
    <property type="nucleotide sequence ID" value="NZ_JAGGKT010000009.1"/>
</dbReference>
<keyword evidence="11" id="KW-1185">Reference proteome</keyword>
<dbReference type="InterPro" id="IPR036388">
    <property type="entry name" value="WH-like_DNA-bd_sf"/>
</dbReference>
<dbReference type="NCBIfam" id="TIGR00475">
    <property type="entry name" value="selB"/>
    <property type="match status" value="1"/>
</dbReference>
<evidence type="ECO:0000313" key="10">
    <source>
        <dbReference type="EMBL" id="MBP1933023.1"/>
    </source>
</evidence>
<dbReference type="InterPro" id="IPR004161">
    <property type="entry name" value="EFTu-like_2"/>
</dbReference>
<keyword evidence="5" id="KW-0648">Protein biosynthesis</keyword>
<evidence type="ECO:0000256" key="1">
    <source>
        <dbReference type="ARBA" id="ARBA00004496"/>
    </source>
</evidence>
<reference evidence="10 11" key="1">
    <citation type="submission" date="2021-03" db="EMBL/GenBank/DDBJ databases">
        <title>Genomic Encyclopedia of Type Strains, Phase IV (KMG-IV): sequencing the most valuable type-strain genomes for metagenomic binning, comparative biology and taxonomic classification.</title>
        <authorList>
            <person name="Goeker M."/>
        </authorList>
    </citation>
    <scope>NUCLEOTIDE SEQUENCE [LARGE SCALE GENOMIC DNA]</scope>
    <source>
        <strain evidence="10 11">DSM 24738</strain>
    </source>
</reference>
<dbReference type="SUPFAM" id="SSF50465">
    <property type="entry name" value="EF-Tu/eEF-1alpha/eIF2-gamma C-terminal domain"/>
    <property type="match status" value="1"/>
</dbReference>
<dbReference type="InterPro" id="IPR015190">
    <property type="entry name" value="Elong_fac_SelB-wing-hlx_typ-2"/>
</dbReference>
<organism evidence="10 11">
    <name type="scientific">Ammoniphilus resinae</name>
    <dbReference type="NCBI Taxonomy" id="861532"/>
    <lineage>
        <taxon>Bacteria</taxon>
        <taxon>Bacillati</taxon>
        <taxon>Bacillota</taxon>
        <taxon>Bacilli</taxon>
        <taxon>Bacillales</taxon>
        <taxon>Paenibacillaceae</taxon>
        <taxon>Aneurinibacillus group</taxon>
        <taxon>Ammoniphilus</taxon>
    </lineage>
</organism>
<evidence type="ECO:0000256" key="3">
    <source>
        <dbReference type="ARBA" id="ARBA00022490"/>
    </source>
</evidence>
<dbReference type="InterPro" id="IPR057335">
    <property type="entry name" value="Beta-barrel_SelB"/>
</dbReference>
<dbReference type="CDD" id="cd04171">
    <property type="entry name" value="SelB"/>
    <property type="match status" value="1"/>
</dbReference>
<keyword evidence="6" id="KW-0342">GTP-binding</keyword>
<dbReference type="InterPro" id="IPR050055">
    <property type="entry name" value="EF-Tu_GTPase"/>
</dbReference>
<dbReference type="PANTHER" id="PTHR43721:SF22">
    <property type="entry name" value="ELONGATION FACTOR TU, MITOCHONDRIAL"/>
    <property type="match status" value="1"/>
</dbReference>
<evidence type="ECO:0000313" key="11">
    <source>
        <dbReference type="Proteomes" id="UP001519343"/>
    </source>
</evidence>
<evidence type="ECO:0000256" key="5">
    <source>
        <dbReference type="ARBA" id="ARBA00022917"/>
    </source>
</evidence>
<keyword evidence="4" id="KW-0547">Nucleotide-binding</keyword>
<dbReference type="Proteomes" id="UP001519343">
    <property type="component" value="Unassembled WGS sequence"/>
</dbReference>
<comment type="caution">
    <text evidence="10">The sequence shown here is derived from an EMBL/GenBank/DDBJ whole genome shotgun (WGS) entry which is preliminary data.</text>
</comment>
<evidence type="ECO:0000259" key="9">
    <source>
        <dbReference type="PROSITE" id="PS51722"/>
    </source>
</evidence>
<dbReference type="InterPro" id="IPR005225">
    <property type="entry name" value="Small_GTP-bd"/>
</dbReference>
<dbReference type="InterPro" id="IPR004535">
    <property type="entry name" value="Transl_elong_SelB"/>
</dbReference>
<dbReference type="Gene3D" id="2.40.30.10">
    <property type="entry name" value="Translation factors"/>
    <property type="match status" value="1"/>
</dbReference>
<sequence>MIEQHYTLGIAGHIDHGKTSLTKKLTGVDTDRLKEEKERGVSIELGFAPLTLTNGGRVSVVDVPGHERFIRQMIAGAAGIDLVILVIAADEGVMPQTKEHFDILRFLGIERGIIVLTKKDLVDEEWLQLVEEEVKDWVEGSFLAEAPIIPVSSHTGDGLDELTKVIEHTLSAIPERDIDQPFRMPVDRVFTKKGAGAVVTGTIYEGMVSEGDTVEVFPLGETVKVRQLHVHHQQVTTAYAGQRTAINLSGIDFKEMERGFTLTKPDYFKKSDRVDIKFEMLSDLEFPLKQRTRIRLHIATSEVMGKIVFYDRNELQPGEEVLCQLQLEEEIIAKPGDPFILRRLSPTTTLGGGRVLSPYGVQRKFGEKSVQLLQLLKEGDEWSMLQYVLSEQGFATTEEIDFNLAFGESRLEQLLAIFIKEGKIHRFGETIVLDDVLKDWTDKLKTTLMKYHQQYPMRQGMKKSELRSKLFSKLNDRLWRELTNAWLQNSIIEETDESVKLKAHQPSLPDRVKPTVEKILSTLKKEGITVPSWEEIAGKAGIKPAEITEIKTYLLDQGDWVKMGPDFIVYAAAYNETVKSLQKQLPANQPFSTPQVKELLGLSRKYLIPFLESLDENGFTKRQENERTWLKSMAAAN</sequence>
<keyword evidence="3" id="KW-0963">Cytoplasm</keyword>
<dbReference type="InterPro" id="IPR036390">
    <property type="entry name" value="WH_DNA-bd_sf"/>
</dbReference>
<evidence type="ECO:0000256" key="4">
    <source>
        <dbReference type="ARBA" id="ARBA00022741"/>
    </source>
</evidence>
<dbReference type="EMBL" id="JAGGKT010000009">
    <property type="protein sequence ID" value="MBP1933023.1"/>
    <property type="molecule type" value="Genomic_DNA"/>
</dbReference>
<accession>A0ABS4GRX1</accession>
<name>A0ABS4GRX1_9BACL</name>